<reference evidence="1 2" key="1">
    <citation type="submission" date="2012-10" db="EMBL/GenBank/DDBJ databases">
        <title>Genome sequence of Vibrio Cholerae HENC-02.</title>
        <authorList>
            <person name="Eppinger M."/>
            <person name="Hasan N.A."/>
            <person name="Sengamalay N."/>
            <person name="Hine E."/>
            <person name="Su Q."/>
            <person name="Daugherty S.C."/>
            <person name="Young S."/>
            <person name="Sadzewicz L."/>
            <person name="Tallon L."/>
            <person name="Cebula T.A."/>
            <person name="Ravel J."/>
            <person name="Colwell R.R."/>
        </authorList>
    </citation>
    <scope>NUCLEOTIDE SEQUENCE [LARGE SCALE GENOMIC DNA]</scope>
    <source>
        <strain evidence="1 2">HENC-02</strain>
    </source>
</reference>
<feature type="non-terminal residue" evidence="1">
    <location>
        <position position="9"/>
    </location>
</feature>
<protein>
    <submittedName>
        <fullName evidence="1">Uncharacterized protein</fullName>
    </submittedName>
</protein>
<sequence>MQIIIRKIV</sequence>
<evidence type="ECO:0000313" key="2">
    <source>
        <dbReference type="Proteomes" id="UP000008367"/>
    </source>
</evidence>
<proteinExistence type="predicted"/>
<organism evidence="1 2">
    <name type="scientific">Vibrio harveyi</name>
    <name type="common">Beneckea harveyi</name>
    <dbReference type="NCBI Taxonomy" id="669"/>
    <lineage>
        <taxon>Bacteria</taxon>
        <taxon>Pseudomonadati</taxon>
        <taxon>Pseudomonadota</taxon>
        <taxon>Gammaproteobacteria</taxon>
        <taxon>Vibrionales</taxon>
        <taxon>Vibrionaceae</taxon>
        <taxon>Vibrio</taxon>
    </lineage>
</organism>
<comment type="caution">
    <text evidence="1">The sequence shown here is derived from an EMBL/GenBank/DDBJ whole genome shotgun (WGS) entry which is preliminary data.</text>
</comment>
<gene>
    <name evidence="1" type="ORF">VCHENC02_5045</name>
</gene>
<dbReference type="Proteomes" id="UP000008367">
    <property type="component" value="Unassembled WGS sequence"/>
</dbReference>
<name>A0A454CRU6_VIBHA</name>
<dbReference type="EMBL" id="AJSR01002229">
    <property type="protein sequence ID" value="EKM29121.1"/>
    <property type="molecule type" value="Genomic_DNA"/>
</dbReference>
<evidence type="ECO:0000313" key="1">
    <source>
        <dbReference type="EMBL" id="EKM29121.1"/>
    </source>
</evidence>
<accession>A0A454CRU6</accession>